<feature type="transmembrane region" description="Helical" evidence="1">
    <location>
        <begin position="205"/>
        <end position="224"/>
    </location>
</feature>
<feature type="transmembrane region" description="Helical" evidence="1">
    <location>
        <begin position="67"/>
        <end position="88"/>
    </location>
</feature>
<dbReference type="EMBL" id="SISK01000006">
    <property type="protein sequence ID" value="TBN39871.1"/>
    <property type="molecule type" value="Genomic_DNA"/>
</dbReference>
<gene>
    <name evidence="3" type="ORF">EYE42_09395</name>
</gene>
<dbReference type="Proteomes" id="UP000293520">
    <property type="component" value="Unassembled WGS sequence"/>
</dbReference>
<dbReference type="Pfam" id="PF00892">
    <property type="entry name" value="EamA"/>
    <property type="match status" value="2"/>
</dbReference>
<evidence type="ECO:0000313" key="3">
    <source>
        <dbReference type="EMBL" id="TBN39871.1"/>
    </source>
</evidence>
<dbReference type="InterPro" id="IPR037185">
    <property type="entry name" value="EmrE-like"/>
</dbReference>
<feature type="transmembrane region" description="Helical" evidence="1">
    <location>
        <begin position="125"/>
        <end position="144"/>
    </location>
</feature>
<organism evidence="3 4">
    <name type="scientific">Paracoccus subflavus</name>
    <dbReference type="NCBI Taxonomy" id="2528244"/>
    <lineage>
        <taxon>Bacteria</taxon>
        <taxon>Pseudomonadati</taxon>
        <taxon>Pseudomonadota</taxon>
        <taxon>Alphaproteobacteria</taxon>
        <taxon>Rhodobacterales</taxon>
        <taxon>Paracoccaceae</taxon>
        <taxon>Paracoccus</taxon>
    </lineage>
</organism>
<dbReference type="OrthoDB" id="8690132at2"/>
<feature type="domain" description="EamA" evidence="2">
    <location>
        <begin position="8"/>
        <end position="140"/>
    </location>
</feature>
<feature type="transmembrane region" description="Helical" evidence="1">
    <location>
        <begin position="236"/>
        <end position="255"/>
    </location>
</feature>
<keyword evidence="1" id="KW-0812">Transmembrane</keyword>
<feature type="transmembrane region" description="Helical" evidence="1">
    <location>
        <begin position="34"/>
        <end position="55"/>
    </location>
</feature>
<protein>
    <submittedName>
        <fullName evidence="3">DMT family transporter</fullName>
    </submittedName>
</protein>
<evidence type="ECO:0000256" key="1">
    <source>
        <dbReference type="SAM" id="Phobius"/>
    </source>
</evidence>
<proteinExistence type="predicted"/>
<reference evidence="3 4" key="1">
    <citation type="submission" date="2019-02" db="EMBL/GenBank/DDBJ databases">
        <title>Paracoccus subflavus sp. nov., isolated from marine sediment of the Pacific Ocean.</title>
        <authorList>
            <person name="Zhang G."/>
        </authorList>
    </citation>
    <scope>NUCLEOTIDE SEQUENCE [LARGE SCALE GENOMIC DNA]</scope>
    <source>
        <strain evidence="3 4">GY0581</strain>
    </source>
</reference>
<dbReference type="PANTHER" id="PTHR22911">
    <property type="entry name" value="ACYL-MALONYL CONDENSING ENZYME-RELATED"/>
    <property type="match status" value="1"/>
</dbReference>
<feature type="domain" description="EamA" evidence="2">
    <location>
        <begin position="150"/>
        <end position="276"/>
    </location>
</feature>
<sequence length="294" mass="31054">MLQGSRKLGILLVLVSAILWSTAGLFVRVADLDIWSMVGWRSAFTAIVLGLYIVCRNRFEGTHTVRSFGRPGLVATAVAVVASITYVASLTWTSVANVMTVYAALPFAATSIAFLWLGERITGRFILAGSVAFVGIAVMVGASFGGRDLLGILAATVMTLSFATELVIAKRYPRLDLTQMTMLAAIACGLIAVPFMSGGLPTPKQLMACAAYGVLSTGISYILVLMGGRLIASGEAGFLSMLDVVLGPFWVWLFFDERIGLSGFIGGTIVILAVIWYLGGGPKNVRAALPTTDG</sequence>
<feature type="transmembrane region" description="Helical" evidence="1">
    <location>
        <begin position="180"/>
        <end position="199"/>
    </location>
</feature>
<dbReference type="InterPro" id="IPR000620">
    <property type="entry name" value="EamA_dom"/>
</dbReference>
<dbReference type="PANTHER" id="PTHR22911:SF135">
    <property type="entry name" value="BLR4310 PROTEIN"/>
    <property type="match status" value="1"/>
</dbReference>
<evidence type="ECO:0000313" key="4">
    <source>
        <dbReference type="Proteomes" id="UP000293520"/>
    </source>
</evidence>
<dbReference type="GO" id="GO:0016020">
    <property type="term" value="C:membrane"/>
    <property type="evidence" value="ECO:0007669"/>
    <property type="project" value="InterPro"/>
</dbReference>
<dbReference type="RefSeq" id="WP_130991073.1">
    <property type="nucleotide sequence ID" value="NZ_SISK01000006.1"/>
</dbReference>
<keyword evidence="4" id="KW-1185">Reference proteome</keyword>
<dbReference type="SUPFAM" id="SSF103481">
    <property type="entry name" value="Multidrug resistance efflux transporter EmrE"/>
    <property type="match status" value="2"/>
</dbReference>
<feature type="transmembrane region" description="Helical" evidence="1">
    <location>
        <begin position="100"/>
        <end position="118"/>
    </location>
</feature>
<name>A0A4Q9G613_9RHOB</name>
<keyword evidence="1" id="KW-1133">Transmembrane helix</keyword>
<dbReference type="AlphaFoldDB" id="A0A4Q9G613"/>
<accession>A0A4Q9G613</accession>
<feature type="transmembrane region" description="Helical" evidence="1">
    <location>
        <begin position="150"/>
        <end position="168"/>
    </location>
</feature>
<evidence type="ECO:0000259" key="2">
    <source>
        <dbReference type="Pfam" id="PF00892"/>
    </source>
</evidence>
<feature type="transmembrane region" description="Helical" evidence="1">
    <location>
        <begin position="261"/>
        <end position="279"/>
    </location>
</feature>
<keyword evidence="1" id="KW-0472">Membrane</keyword>
<comment type="caution">
    <text evidence="3">The sequence shown here is derived from an EMBL/GenBank/DDBJ whole genome shotgun (WGS) entry which is preliminary data.</text>
</comment>